<dbReference type="AlphaFoldDB" id="A0A542ZDR0"/>
<evidence type="ECO:0000313" key="3">
    <source>
        <dbReference type="Proteomes" id="UP000316196"/>
    </source>
</evidence>
<evidence type="ECO:0000313" key="2">
    <source>
        <dbReference type="EMBL" id="TQL58448.1"/>
    </source>
</evidence>
<evidence type="ECO:0000256" key="1">
    <source>
        <dbReference type="ARBA" id="ARBA00006313"/>
    </source>
</evidence>
<gene>
    <name evidence="2" type="ORF">FB460_2311</name>
</gene>
<dbReference type="Pfam" id="PF02406">
    <property type="entry name" value="MmoB_DmpM"/>
    <property type="match status" value="1"/>
</dbReference>
<sequence>MTTETRTVSVDIQETENNRALIDAIEADNSELVMRHLPGIVKLQAPGRLEINRASVEERLGREWETHEFQMAIVTLAGNISEWDEDHIVISWGRPVEDDEDDDDDEEDY</sequence>
<dbReference type="EMBL" id="VFOR01000002">
    <property type="protein sequence ID" value="TQL58448.1"/>
    <property type="molecule type" value="Genomic_DNA"/>
</dbReference>
<dbReference type="InterPro" id="IPR036889">
    <property type="entry name" value="mOase_MmoB_DmpM_sf"/>
</dbReference>
<comment type="caution">
    <text evidence="2">The sequence shown here is derived from an EMBL/GenBank/DDBJ whole genome shotgun (WGS) entry which is preliminary data.</text>
</comment>
<keyword evidence="3" id="KW-1185">Reference proteome</keyword>
<protein>
    <submittedName>
        <fullName evidence="2">Phenol 2-monooxygenase P2 subunit</fullName>
    </submittedName>
</protein>
<dbReference type="GO" id="GO:0004497">
    <property type="term" value="F:monooxygenase activity"/>
    <property type="evidence" value="ECO:0007669"/>
    <property type="project" value="UniProtKB-KW"/>
</dbReference>
<keyword evidence="2" id="KW-0503">Monooxygenase</keyword>
<dbReference type="OrthoDB" id="9805636at2"/>
<comment type="similarity">
    <text evidence="1">Belongs to the TmoD/XamoD family.</text>
</comment>
<reference evidence="2 3" key="1">
    <citation type="submission" date="2019-06" db="EMBL/GenBank/DDBJ databases">
        <title>Sequencing the genomes of 1000 actinobacteria strains.</title>
        <authorList>
            <person name="Klenk H.-P."/>
        </authorList>
    </citation>
    <scope>NUCLEOTIDE SEQUENCE [LARGE SCALE GENOMIC DNA]</scope>
    <source>
        <strain evidence="2 3">DSM 8251</strain>
    </source>
</reference>
<keyword evidence="2" id="KW-0560">Oxidoreductase</keyword>
<dbReference type="Gene3D" id="3.90.56.10">
    <property type="entry name" value="Monooxygenase component MmoB/DmpM"/>
    <property type="match status" value="1"/>
</dbReference>
<organism evidence="2 3">
    <name type="scientific">Propioniferax innocua</name>
    <dbReference type="NCBI Taxonomy" id="1753"/>
    <lineage>
        <taxon>Bacteria</taxon>
        <taxon>Bacillati</taxon>
        <taxon>Actinomycetota</taxon>
        <taxon>Actinomycetes</taxon>
        <taxon>Propionibacteriales</taxon>
        <taxon>Propionibacteriaceae</taxon>
        <taxon>Propioniferax</taxon>
    </lineage>
</organism>
<dbReference type="Proteomes" id="UP000316196">
    <property type="component" value="Unassembled WGS sequence"/>
</dbReference>
<name>A0A542ZDR0_9ACTN</name>
<accession>A0A542ZDR0</accession>
<dbReference type="InterPro" id="IPR003454">
    <property type="entry name" value="MOase_MmoB_DmpM"/>
</dbReference>
<dbReference type="SUPFAM" id="SSF56029">
    <property type="entry name" value="Monooxygenase (hydroxylase) regulatory protein"/>
    <property type="match status" value="1"/>
</dbReference>
<proteinExistence type="inferred from homology"/>
<dbReference type="RefSeq" id="WP_142094231.1">
    <property type="nucleotide sequence ID" value="NZ_BAAAMD010000002.1"/>
</dbReference>